<dbReference type="AlphaFoldDB" id="A0A7U7IAE1"/>
<protein>
    <submittedName>
        <fullName evidence="1">Uncharacterized protein</fullName>
    </submittedName>
</protein>
<keyword evidence="2" id="KW-1185">Reference proteome</keyword>
<sequence>MPLLGLLLFWRRPWRDYALLDGQGVCRALRRSRSAPQGQGWVAVRECRLAWLHHPLPASARLESSPPSRPRQALAN</sequence>
<evidence type="ECO:0000313" key="1">
    <source>
        <dbReference type="EMBL" id="CAD5107847.1"/>
    </source>
</evidence>
<comment type="caution">
    <text evidence="1">The sequence shown here is derived from an EMBL/GenBank/DDBJ whole genome shotgun (WGS) entry which is preliminary data.</text>
</comment>
<dbReference type="Proteomes" id="UP000583387">
    <property type="component" value="Unassembled WGS sequence"/>
</dbReference>
<name>A0A7U7IAE1_9GAMM</name>
<dbReference type="EMBL" id="CAJFCI010000042">
    <property type="protein sequence ID" value="CAD5107847.1"/>
    <property type="molecule type" value="Genomic_DNA"/>
</dbReference>
<reference evidence="1 2" key="1">
    <citation type="submission" date="2020-08" db="EMBL/GenBank/DDBJ databases">
        <authorList>
            <person name="Criscuolo A."/>
        </authorList>
    </citation>
    <scope>NUCLEOTIDE SEQUENCE [LARGE SCALE GENOMIC DNA]</scope>
    <source>
        <strain evidence="1">CIP111764</strain>
    </source>
</reference>
<gene>
    <name evidence="1" type="ORF">PSEWESI4_02124</name>
</gene>
<organism evidence="1 2">
    <name type="scientific">Zestomonas carbonaria</name>
    <dbReference type="NCBI Taxonomy" id="2762745"/>
    <lineage>
        <taxon>Bacteria</taxon>
        <taxon>Pseudomonadati</taxon>
        <taxon>Pseudomonadota</taxon>
        <taxon>Gammaproteobacteria</taxon>
        <taxon>Pseudomonadales</taxon>
        <taxon>Pseudomonadaceae</taxon>
        <taxon>Zestomonas</taxon>
    </lineage>
</organism>
<accession>A0A7U7IAE1</accession>
<evidence type="ECO:0000313" key="2">
    <source>
        <dbReference type="Proteomes" id="UP000583387"/>
    </source>
</evidence>
<dbReference type="RefSeq" id="WP_187671184.1">
    <property type="nucleotide sequence ID" value="NZ_CAJFCI010000042.1"/>
</dbReference>
<proteinExistence type="predicted"/>